<accession>A0ABU6CRI2</accession>
<organism evidence="5 6">
    <name type="scientific">Candidatus Thiothrix phosphatis</name>
    <dbReference type="NCBI Taxonomy" id="3112415"/>
    <lineage>
        <taxon>Bacteria</taxon>
        <taxon>Pseudomonadati</taxon>
        <taxon>Pseudomonadota</taxon>
        <taxon>Gammaproteobacteria</taxon>
        <taxon>Thiotrichales</taxon>
        <taxon>Thiotrichaceae</taxon>
        <taxon>Thiothrix</taxon>
    </lineage>
</organism>
<evidence type="ECO:0000256" key="1">
    <source>
        <dbReference type="ARBA" id="ARBA00022679"/>
    </source>
</evidence>
<dbReference type="RefSeq" id="WP_324692648.1">
    <property type="nucleotide sequence ID" value="NZ_JAYMYJ010000005.1"/>
</dbReference>
<dbReference type="PANTHER" id="PTHR34069:SF2">
    <property type="entry name" value="BETA-KETOACYL-[ACYL-CARRIER-PROTEIN] SYNTHASE III"/>
    <property type="match status" value="1"/>
</dbReference>
<dbReference type="Pfam" id="PF08545">
    <property type="entry name" value="ACP_syn_III"/>
    <property type="match status" value="1"/>
</dbReference>
<reference evidence="6" key="1">
    <citation type="submission" date="2023-07" db="EMBL/GenBank/DDBJ databases">
        <title>The carbon used by Thiothrix.</title>
        <authorList>
            <person name="Chen L."/>
        </authorList>
    </citation>
    <scope>NUCLEOTIDE SEQUENCE [LARGE SCALE GENOMIC DNA]</scope>
</reference>
<protein>
    <submittedName>
        <fullName evidence="5">3-oxoacyl-[acyl-carrier-protein] synthase III C-terminal domain-containing protein</fullName>
    </submittedName>
</protein>
<name>A0ABU6CRI2_9GAMM</name>
<evidence type="ECO:0000313" key="6">
    <source>
        <dbReference type="Proteomes" id="UP001308005"/>
    </source>
</evidence>
<dbReference type="PANTHER" id="PTHR34069">
    <property type="entry name" value="3-OXOACYL-[ACYL-CARRIER-PROTEIN] SYNTHASE 3"/>
    <property type="match status" value="1"/>
</dbReference>
<reference evidence="5 6" key="2">
    <citation type="submission" date="2024-01" db="EMBL/GenBank/DDBJ databases">
        <authorList>
            <person name="Xie X."/>
        </authorList>
    </citation>
    <scope>NUCLEOTIDE SEQUENCE [LARGE SCALE GENOMIC DNA]</scope>
    <source>
        <strain evidence="5">SCUT-1</strain>
    </source>
</reference>
<keyword evidence="1" id="KW-0808">Transferase</keyword>
<dbReference type="InterPro" id="IPR013747">
    <property type="entry name" value="ACP_syn_III_C"/>
</dbReference>
<dbReference type="SUPFAM" id="SSF53901">
    <property type="entry name" value="Thiolase-like"/>
    <property type="match status" value="1"/>
</dbReference>
<evidence type="ECO:0000259" key="4">
    <source>
        <dbReference type="Pfam" id="PF08545"/>
    </source>
</evidence>
<dbReference type="Pfam" id="PF08541">
    <property type="entry name" value="ACP_syn_III_C"/>
    <property type="match status" value="1"/>
</dbReference>
<dbReference type="Proteomes" id="UP001308005">
    <property type="component" value="Unassembled WGS sequence"/>
</dbReference>
<proteinExistence type="predicted"/>
<evidence type="ECO:0000313" key="5">
    <source>
        <dbReference type="EMBL" id="MEB4589453.1"/>
    </source>
</evidence>
<feature type="domain" description="Beta-ketoacyl-[acyl-carrier-protein] synthase III C-terminal" evidence="3">
    <location>
        <begin position="247"/>
        <end position="336"/>
    </location>
</feature>
<keyword evidence="6" id="KW-1185">Reference proteome</keyword>
<gene>
    <name evidence="5" type="ORF">VSS37_00535</name>
</gene>
<evidence type="ECO:0000256" key="2">
    <source>
        <dbReference type="ARBA" id="ARBA00023315"/>
    </source>
</evidence>
<dbReference type="InterPro" id="IPR013751">
    <property type="entry name" value="ACP_syn_III_N"/>
</dbReference>
<comment type="caution">
    <text evidence="5">The sequence shown here is derived from an EMBL/GenBank/DDBJ whole genome shotgun (WGS) entry which is preliminary data.</text>
</comment>
<keyword evidence="2" id="KW-0012">Acyltransferase</keyword>
<dbReference type="CDD" id="cd00830">
    <property type="entry name" value="KAS_III"/>
    <property type="match status" value="1"/>
</dbReference>
<dbReference type="InterPro" id="IPR016039">
    <property type="entry name" value="Thiolase-like"/>
</dbReference>
<sequence length="336" mass="35425">MQTPPACRHITLLGTGHAVPTQAVTSAELDRRLGLPPGTIQHAGGVRQRHFAAAHENAASIAAKACQQAFSAAHLPAGDIDCLVAASGTLDQGMPCNAALIHRELGLGVHIPAFDVNMSCLSFLAAFDTLSWPIAAGRYQRVLVVAADIASCGLDWQTLEASAIFGDGAAAAILASSPLGSTSRILASDLLTVSEGAELCQIPAGGSRFHPSRIDQPFEPLTLFRMDGKRVFKLASQYLPGFLQRLLQQAGLTRSQIDWVVPHQASHLALAHLSKRLGFPAEKVINIFADYGNQIAASLPTALDVAIRDGRIQRGHKLLLLGTGAGLSLGGMVLEY</sequence>
<dbReference type="EMBL" id="JAYMYJ010000005">
    <property type="protein sequence ID" value="MEB4589453.1"/>
    <property type="molecule type" value="Genomic_DNA"/>
</dbReference>
<feature type="domain" description="Beta-ketoacyl-[acyl-carrier-protein] synthase III N-terminal" evidence="4">
    <location>
        <begin position="114"/>
        <end position="190"/>
    </location>
</feature>
<evidence type="ECO:0000259" key="3">
    <source>
        <dbReference type="Pfam" id="PF08541"/>
    </source>
</evidence>
<dbReference type="Gene3D" id="3.40.47.10">
    <property type="match status" value="1"/>
</dbReference>